<proteinExistence type="predicted"/>
<reference evidence="3" key="1">
    <citation type="submission" date="2012-07" db="EMBL/GenBank/DDBJ databases">
        <title>Genome of the Chinese tree shrew, a rising model animal genetically related to primates.</title>
        <authorList>
            <person name="Zhang G."/>
            <person name="Fan Y."/>
            <person name="Yao Y."/>
            <person name="Huang Z."/>
        </authorList>
    </citation>
    <scope>NUCLEOTIDE SEQUENCE [LARGE SCALE GENOMIC DNA]</scope>
</reference>
<evidence type="ECO:0000313" key="2">
    <source>
        <dbReference type="EMBL" id="ELW65950.1"/>
    </source>
</evidence>
<organism evidence="2 3">
    <name type="scientific">Tupaia chinensis</name>
    <name type="common">Chinese tree shrew</name>
    <name type="synonym">Tupaia belangeri chinensis</name>
    <dbReference type="NCBI Taxonomy" id="246437"/>
    <lineage>
        <taxon>Eukaryota</taxon>
        <taxon>Metazoa</taxon>
        <taxon>Chordata</taxon>
        <taxon>Craniata</taxon>
        <taxon>Vertebrata</taxon>
        <taxon>Euteleostomi</taxon>
        <taxon>Mammalia</taxon>
        <taxon>Eutheria</taxon>
        <taxon>Euarchontoglires</taxon>
        <taxon>Scandentia</taxon>
        <taxon>Tupaiidae</taxon>
        <taxon>Tupaia</taxon>
    </lineage>
</organism>
<reference evidence="3" key="2">
    <citation type="journal article" date="2013" name="Nat. Commun.">
        <title>Genome of the Chinese tree shrew.</title>
        <authorList>
            <person name="Fan Y."/>
            <person name="Huang Z.Y."/>
            <person name="Cao C.C."/>
            <person name="Chen C.S."/>
            <person name="Chen Y.X."/>
            <person name="Fan D.D."/>
            <person name="He J."/>
            <person name="Hou H.L."/>
            <person name="Hu L."/>
            <person name="Hu X.T."/>
            <person name="Jiang X.T."/>
            <person name="Lai R."/>
            <person name="Lang Y.S."/>
            <person name="Liang B."/>
            <person name="Liao S.G."/>
            <person name="Mu D."/>
            <person name="Ma Y.Y."/>
            <person name="Niu Y.Y."/>
            <person name="Sun X.Q."/>
            <person name="Xia J.Q."/>
            <person name="Xiao J."/>
            <person name="Xiong Z.Q."/>
            <person name="Xu L."/>
            <person name="Yang L."/>
            <person name="Zhang Y."/>
            <person name="Zhao W."/>
            <person name="Zhao X.D."/>
            <person name="Zheng Y.T."/>
            <person name="Zhou J.M."/>
            <person name="Zhu Y.B."/>
            <person name="Zhang G.J."/>
            <person name="Wang J."/>
            <person name="Yao Y.G."/>
        </authorList>
    </citation>
    <scope>NUCLEOTIDE SEQUENCE [LARGE SCALE GENOMIC DNA]</scope>
</reference>
<feature type="compositionally biased region" description="Basic and acidic residues" evidence="1">
    <location>
        <begin position="15"/>
        <end position="85"/>
    </location>
</feature>
<evidence type="ECO:0000313" key="3">
    <source>
        <dbReference type="Proteomes" id="UP000011518"/>
    </source>
</evidence>
<dbReference type="InParanoid" id="L9KSQ1"/>
<sequence>MVRAAEPGLPGGQHRHGEEKRSRLEDSKNYGKYCRSENSGEEKRSRLEDSKNYGKYCRSENSGEEKRSRLEDSKNYGKYCEEKRSSLSKNKKYGKYCRSENSGEEKRSRLEDSKNYGKYCRSENSGEEKRSRLGDSKNYGKYCRSENSGEEKRSRLGDSKNYGKYCRDQGRHSDRKALSCAEASRWLSHFSRWLGDPNVNKQSIYLKLIFLTLRGNEAKREHSSESDLVHSSGHVPYVPDQVTELAKPLFCGRRDFTASALLPHHTEERRNSPWTECDFRLPVSESVSETQHCGTDIVNPWRRFPSCEMHTRVCSGPLHSYSVVTASGAGASPSRENTHPGIFSSYCRCKAKALQLTSAQCNGRERKQLKCNPSGDSAIQAEACVNRLSPENLREREKIFRPSAYRYRPPPSAAQRDSAIQTEACSCGLHLLGRRKHCREWKRVQREKGLPEYDDSSWGVLAASEQ</sequence>
<dbReference type="EMBL" id="KB320665">
    <property type="protein sequence ID" value="ELW65950.1"/>
    <property type="molecule type" value="Genomic_DNA"/>
</dbReference>
<feature type="region of interest" description="Disordered" evidence="1">
    <location>
        <begin position="127"/>
        <end position="169"/>
    </location>
</feature>
<keyword evidence="3" id="KW-1185">Reference proteome</keyword>
<accession>L9KSQ1</accession>
<gene>
    <name evidence="2" type="ORF">TREES_T100011916</name>
</gene>
<feature type="region of interest" description="Disordered" evidence="1">
    <location>
        <begin position="1"/>
        <end position="86"/>
    </location>
</feature>
<name>L9KSQ1_TUPCH</name>
<feature type="compositionally biased region" description="Basic and acidic residues" evidence="1">
    <location>
        <begin position="143"/>
        <end position="158"/>
    </location>
</feature>
<dbReference type="Proteomes" id="UP000011518">
    <property type="component" value="Unassembled WGS sequence"/>
</dbReference>
<evidence type="ECO:0000256" key="1">
    <source>
        <dbReference type="SAM" id="MobiDB-lite"/>
    </source>
</evidence>
<dbReference type="AlphaFoldDB" id="L9KSQ1"/>
<protein>
    <submittedName>
        <fullName evidence="2">Uncharacterized protein</fullName>
    </submittedName>
</protein>